<organism evidence="1 2">
    <name type="scientific">Candidatus Magnetominusculus xianensis</name>
    <dbReference type="NCBI Taxonomy" id="1748249"/>
    <lineage>
        <taxon>Bacteria</taxon>
        <taxon>Pseudomonadati</taxon>
        <taxon>Nitrospirota</taxon>
        <taxon>Nitrospiria</taxon>
        <taxon>Nitrospirales</taxon>
        <taxon>Nitrospiraceae</taxon>
        <taxon>Candidatus Magnetominusculus</taxon>
    </lineage>
</organism>
<keyword evidence="2" id="KW-1185">Reference proteome</keyword>
<reference evidence="1 2" key="1">
    <citation type="submission" date="2015-11" db="EMBL/GenBank/DDBJ databases">
        <authorList>
            <person name="Lin W."/>
        </authorList>
    </citation>
    <scope>NUCLEOTIDE SEQUENCE [LARGE SCALE GENOMIC DNA]</scope>
    <source>
        <strain evidence="1 2">HCH-1</strain>
    </source>
</reference>
<name>A0ABR5SBG9_9BACT</name>
<evidence type="ECO:0000313" key="1">
    <source>
        <dbReference type="EMBL" id="KWT77365.1"/>
    </source>
</evidence>
<accession>A0ABR5SBG9</accession>
<evidence type="ECO:0000313" key="2">
    <source>
        <dbReference type="Proteomes" id="UP000060487"/>
    </source>
</evidence>
<dbReference type="EMBL" id="LNQR01000123">
    <property type="protein sequence ID" value="KWT77365.1"/>
    <property type="molecule type" value="Genomic_DNA"/>
</dbReference>
<dbReference type="RefSeq" id="WP_085053666.1">
    <property type="nucleotide sequence ID" value="NZ_LNQR01000123.1"/>
</dbReference>
<proteinExistence type="predicted"/>
<gene>
    <name evidence="1" type="ORF">ASN18_3060</name>
</gene>
<protein>
    <submittedName>
        <fullName evidence="1">Uncharacterized protein</fullName>
    </submittedName>
</protein>
<comment type="caution">
    <text evidence="1">The sequence shown here is derived from an EMBL/GenBank/DDBJ whole genome shotgun (WGS) entry which is preliminary data.</text>
</comment>
<sequence length="85" mass="9852">MNDEILRLKGQLADYERQLHKLYLAIDGDKNMIRIHLPAHVSDEELTSMKAELALESMTRLNENVTRAKKIEHNIREIKNALGQD</sequence>
<dbReference type="Proteomes" id="UP000060487">
    <property type="component" value="Unassembled WGS sequence"/>
</dbReference>